<dbReference type="EMBL" id="KX643370">
    <property type="protein sequence ID" value="AOC55116.1"/>
    <property type="molecule type" value="Genomic_DNA"/>
</dbReference>
<protein>
    <submittedName>
        <fullName evidence="2">Uncharacterized protein</fullName>
    </submittedName>
</protein>
<evidence type="ECO:0000313" key="2">
    <source>
        <dbReference type="EMBL" id="AOC55116.1"/>
    </source>
</evidence>
<keyword evidence="1" id="KW-0812">Transmembrane</keyword>
<keyword evidence="3" id="KW-1185">Reference proteome</keyword>
<evidence type="ECO:0000256" key="1">
    <source>
        <dbReference type="SAM" id="Phobius"/>
    </source>
</evidence>
<name>A0A1B2RVU7_9VIRU</name>
<dbReference type="Proteomes" id="UP000149121">
    <property type="component" value="Segment"/>
</dbReference>
<feature type="transmembrane region" description="Helical" evidence="1">
    <location>
        <begin position="27"/>
        <end position="50"/>
    </location>
</feature>
<organism evidence="2 3">
    <name type="scientific">Lymphocystis disease virus 3</name>
    <dbReference type="NCBI Taxonomy" id="2560566"/>
    <lineage>
        <taxon>Viruses</taxon>
        <taxon>Varidnaviria</taxon>
        <taxon>Bamfordvirae</taxon>
        <taxon>Nucleocytoviricota</taxon>
        <taxon>Megaviricetes</taxon>
        <taxon>Pimascovirales</taxon>
        <taxon>Pimascovirales incertae sedis</taxon>
        <taxon>Iridoviridae</taxon>
        <taxon>Alphairidovirinae</taxon>
        <taxon>Lymphocystivirus</taxon>
        <taxon>Lymphocystivirus sparus1</taxon>
    </lineage>
</organism>
<accession>A0A1B2RVU7</accession>
<keyword evidence="1" id="KW-1133">Transmembrane helix</keyword>
<gene>
    <name evidence="2" type="ORF">LCDVSa032R</name>
</gene>
<sequence length="57" mass="6561">MLVRISLFATFVEGVAALYPAFTTTSLTVLISFIFLMFIALIVAMFYLFFKIYVTFF</sequence>
<keyword evidence="1" id="KW-0472">Membrane</keyword>
<evidence type="ECO:0000313" key="3">
    <source>
        <dbReference type="Proteomes" id="UP000149121"/>
    </source>
</evidence>
<proteinExistence type="predicted"/>
<dbReference type="KEGG" id="vg:30902608"/>
<reference evidence="2 3" key="1">
    <citation type="journal article" date="2016" name="J. Virol.">
        <title>Concurrence of Iridovirus, Polyomavirus, and a Unique Member of a New Group of Fish Papillomaviruses in Lymphocystis Disease-Affected Gilthead Sea Bream.</title>
        <authorList>
            <person name="Lopez-Bueno A."/>
            <person name="Mavian C."/>
            <person name="Labella A.M."/>
            <person name="Castro D."/>
            <person name="Borrego J.J."/>
            <person name="Alcami A."/>
            <person name="Alejo A."/>
        </authorList>
    </citation>
    <scope>NUCLEOTIDE SEQUENCE [LARGE SCALE GENOMIC DNA]</scope>
    <source>
        <strain evidence="2">SA9</strain>
    </source>
</reference>